<keyword evidence="2" id="KW-0813">Transport</keyword>
<sequence>METASPVPALQRHERHLQNEGSTEVVGSTWEMIYVGCVLIAMFAALLSDKIGADMVMLGALTMCMVANVITVSEGVSGFSNEGVLTVVVLFVVAASLQVTGGLDWYMGKLLGKPASIPAAQIRLMLPIMFVSAFLNNTPVVVVMIPIVQKWTKTIGMSPAQLLIPLSFASILGGTCTLIGTSTNLVVQGLLLQRYPDDPDMVIGLFDLGEFGVPVALIGMTYILFASPYLLPGSARRKDNVIPDDDGTILLGARLTRWSPAAGRSVKRSGLRDTGGIYLVSVYRAATGNVHRAVGQQFVLNADDILYFTGMVEGFASFCQEHGLEVITNELSVDVPRMQESALRCAVGIENGDTSTGETLVVQTPSTTVNLNTSCNTEGDNMVREMEESAIKKKVTFASTSQNIASSLPLTIDTSPGNRRCSLVSADLEKKQAIHRISDFIRGEEHLEPLVEDSIELHEVTSLAKDGPAKIVVLLDTQDLNDIVTVGINANDRPGLLQDISGRLHSLGLQLHHTEAAVVSSRSFSVWRCELFDDESNLDADEILLSLKQLLGSEGGSALKRSGLSVVRAVVTDQSRIAGKSLEDINFRCMYNAAIIAAQKADKSDVPDLSKIVFASGDILVIQAEDDSPLLVRPPDGFYNQTKGNRSFFKGLAMRRSGNNLTASDEPQVNTPLADGSGLAQASLPTDELVVNNPTDVEFGADFHSSDQHLSAGESGCVAQPANEAWQDLRVLFPDKSNNDSVIASREYLTAMKVGSKSAHINKNVSDAGLDKLTGLFIVQVERPVEQPRSVISSSLMSPNNRSSNASVGSRQSMSLQIATNPLPPSGLLKEGDIIWFAGDAAAIADLRKVPGLVSSEEDELKQMNETLFDRRLVQAVIARKGPLVGKTAAEVGFRTRYGAAVIAVHRDGNRVQEHPGKVKLQAGDVLLLEAGPTFIANNQDNQHSFALISEVKDSKPPRLNKLIPATIMVVTMLTLVTAGISSLLVLSLITCMLMIATGIISQQECRDAVNWDVYVTVACAFGIGIALTNSGLANLLAEGLVNAGEAIGIGVAGLYGAVYLATVLISNIVTNNAAAALMFPIAMEAADQTAADPVLMSYNLMLAASASFMSPFGYTTNLLIYGPGGYTTKDFLYFGTPMQIVLWILTTVILSNTGTMWYFSWIWTFAVFGFALLVLVCPSTIKAKCCGGKKGKEEHHTS</sequence>
<keyword evidence="12" id="KW-1185">Reference proteome</keyword>
<dbReference type="EMBL" id="JALLPJ020000002">
    <property type="protein sequence ID" value="KAL3805497.1"/>
    <property type="molecule type" value="Genomic_DNA"/>
</dbReference>
<dbReference type="InterPro" id="IPR004680">
    <property type="entry name" value="Cit_transptr-like_dom"/>
</dbReference>
<comment type="subcellular location">
    <subcellularLocation>
        <location evidence="1">Membrane</location>
        <topology evidence="1">Multi-pass membrane protein</topology>
    </subcellularLocation>
</comment>
<keyword evidence="3 9" id="KW-0812">Transmembrane</keyword>
<feature type="transmembrane region" description="Helical" evidence="9">
    <location>
        <begin position="1009"/>
        <end position="1028"/>
    </location>
</feature>
<proteinExistence type="inferred from homology"/>
<feature type="transmembrane region" description="Helical" evidence="9">
    <location>
        <begin position="968"/>
        <end position="997"/>
    </location>
</feature>
<feature type="transmembrane region" description="Helical" evidence="9">
    <location>
        <begin position="1132"/>
        <end position="1151"/>
    </location>
</feature>
<dbReference type="FunFam" id="3.30.70.1450:FF:000009">
    <property type="entry name" value="SLC13 family permease"/>
    <property type="match status" value="1"/>
</dbReference>
<comment type="caution">
    <text evidence="11">The sequence shown here is derived from an EMBL/GenBank/DDBJ whole genome shotgun (WGS) entry which is preliminary data.</text>
</comment>
<feature type="transmembrane region" description="Helical" evidence="9">
    <location>
        <begin position="55"/>
        <end position="72"/>
    </location>
</feature>
<evidence type="ECO:0000256" key="6">
    <source>
        <dbReference type="ARBA" id="ARBA00023136"/>
    </source>
</evidence>
<evidence type="ECO:0000256" key="8">
    <source>
        <dbReference type="SAM" id="MobiDB-lite"/>
    </source>
</evidence>
<dbReference type="Proteomes" id="UP001530400">
    <property type="component" value="Unassembled WGS sequence"/>
</dbReference>
<gene>
    <name evidence="11" type="ORF">ACHAWO_003007</name>
</gene>
<dbReference type="GO" id="GO:0016020">
    <property type="term" value="C:membrane"/>
    <property type="evidence" value="ECO:0007669"/>
    <property type="project" value="UniProtKB-SubCell"/>
</dbReference>
<accession>A0ABD3QYR9</accession>
<feature type="transmembrane region" description="Helical" evidence="9">
    <location>
        <begin position="1158"/>
        <end position="1177"/>
    </location>
</feature>
<evidence type="ECO:0000256" key="2">
    <source>
        <dbReference type="ARBA" id="ARBA00022448"/>
    </source>
</evidence>
<keyword evidence="5 9" id="KW-1133">Transmembrane helix</keyword>
<feature type="domain" description="RCK C-terminal" evidence="10">
    <location>
        <begin position="554"/>
        <end position="638"/>
    </location>
</feature>
<dbReference type="AlphaFoldDB" id="A0ABD3QYR9"/>
<dbReference type="GO" id="GO:0015116">
    <property type="term" value="F:sulfate transmembrane transporter activity"/>
    <property type="evidence" value="ECO:0007669"/>
    <property type="project" value="UniProtKB-ARBA"/>
</dbReference>
<dbReference type="SUPFAM" id="SSF116726">
    <property type="entry name" value="TrkA C-terminal domain-like"/>
    <property type="match status" value="3"/>
</dbReference>
<dbReference type="InterPro" id="IPR006037">
    <property type="entry name" value="RCK_C"/>
</dbReference>
<dbReference type="Gene3D" id="3.30.70.1450">
    <property type="entry name" value="Regulator of K+ conductance, C-terminal domain"/>
    <property type="match status" value="4"/>
</dbReference>
<evidence type="ECO:0000259" key="10">
    <source>
        <dbReference type="PROSITE" id="PS51202"/>
    </source>
</evidence>
<dbReference type="PANTHER" id="PTHR43652:SF2">
    <property type="entry name" value="BASIC AMINO ACID ANTIPORTER YFCC-RELATED"/>
    <property type="match status" value="1"/>
</dbReference>
<feature type="region of interest" description="Disordered" evidence="8">
    <location>
        <begin position="790"/>
        <end position="811"/>
    </location>
</feature>
<dbReference type="Pfam" id="PF02080">
    <property type="entry name" value="TrkA_C"/>
    <property type="match status" value="1"/>
</dbReference>
<keyword evidence="4" id="KW-0677">Repeat</keyword>
<evidence type="ECO:0000256" key="4">
    <source>
        <dbReference type="ARBA" id="ARBA00022737"/>
    </source>
</evidence>
<evidence type="ECO:0000256" key="7">
    <source>
        <dbReference type="ARBA" id="ARBA00061614"/>
    </source>
</evidence>
<evidence type="ECO:0000256" key="5">
    <source>
        <dbReference type="ARBA" id="ARBA00022989"/>
    </source>
</evidence>
<feature type="transmembrane region" description="Helical" evidence="9">
    <location>
        <begin position="84"/>
        <end position="103"/>
    </location>
</feature>
<comment type="similarity">
    <text evidence="7">Belongs to the divalent anion:Na+ symporter (DASS) superfamily. Na+/sulfate symporter (TC 2.A.47.4) family.</text>
</comment>
<dbReference type="PANTHER" id="PTHR43652">
    <property type="entry name" value="BASIC AMINO ACID ANTIPORTER YFCC-RELATED"/>
    <property type="match status" value="1"/>
</dbReference>
<feature type="transmembrane region" description="Helical" evidence="9">
    <location>
        <begin position="32"/>
        <end position="48"/>
    </location>
</feature>
<evidence type="ECO:0000256" key="9">
    <source>
        <dbReference type="SAM" id="Phobius"/>
    </source>
</evidence>
<evidence type="ECO:0000313" key="12">
    <source>
        <dbReference type="Proteomes" id="UP001530400"/>
    </source>
</evidence>
<dbReference type="Pfam" id="PF03600">
    <property type="entry name" value="CitMHS"/>
    <property type="match status" value="1"/>
</dbReference>
<dbReference type="InterPro" id="IPR036721">
    <property type="entry name" value="RCK_C_sf"/>
</dbReference>
<dbReference type="PROSITE" id="PS51202">
    <property type="entry name" value="RCK_C"/>
    <property type="match status" value="2"/>
</dbReference>
<evidence type="ECO:0000313" key="11">
    <source>
        <dbReference type="EMBL" id="KAL3805497.1"/>
    </source>
</evidence>
<feature type="compositionally biased region" description="Polar residues" evidence="8">
    <location>
        <begin position="659"/>
        <end position="671"/>
    </location>
</feature>
<feature type="compositionally biased region" description="Low complexity" evidence="8">
    <location>
        <begin position="793"/>
        <end position="805"/>
    </location>
</feature>
<feature type="region of interest" description="Disordered" evidence="8">
    <location>
        <begin position="659"/>
        <end position="678"/>
    </location>
</feature>
<feature type="transmembrane region" description="Helical" evidence="9">
    <location>
        <begin position="211"/>
        <end position="231"/>
    </location>
</feature>
<name>A0ABD3QYR9_9STRA</name>
<evidence type="ECO:0000256" key="3">
    <source>
        <dbReference type="ARBA" id="ARBA00022692"/>
    </source>
</evidence>
<feature type="transmembrane region" description="Helical" evidence="9">
    <location>
        <begin position="1048"/>
        <end position="1070"/>
    </location>
</feature>
<feature type="transmembrane region" description="Helical" evidence="9">
    <location>
        <begin position="124"/>
        <end position="148"/>
    </location>
</feature>
<dbReference type="InterPro" id="IPR051679">
    <property type="entry name" value="DASS-Related_Transporters"/>
</dbReference>
<feature type="domain" description="RCK C-terminal" evidence="10">
    <location>
        <begin position="861"/>
        <end position="945"/>
    </location>
</feature>
<feature type="transmembrane region" description="Helical" evidence="9">
    <location>
        <begin position="168"/>
        <end position="191"/>
    </location>
</feature>
<protein>
    <recommendedName>
        <fullName evidence="10">RCK C-terminal domain-containing protein</fullName>
    </recommendedName>
</protein>
<reference evidence="11 12" key="1">
    <citation type="submission" date="2024-10" db="EMBL/GenBank/DDBJ databases">
        <title>Updated reference genomes for cyclostephanoid diatoms.</title>
        <authorList>
            <person name="Roberts W.R."/>
            <person name="Alverson A.J."/>
        </authorList>
    </citation>
    <scope>NUCLEOTIDE SEQUENCE [LARGE SCALE GENOMIC DNA]</scope>
    <source>
        <strain evidence="11 12">AJA010-31</strain>
    </source>
</reference>
<evidence type="ECO:0000256" key="1">
    <source>
        <dbReference type="ARBA" id="ARBA00004141"/>
    </source>
</evidence>
<organism evidence="11 12">
    <name type="scientific">Cyclotella atomus</name>
    <dbReference type="NCBI Taxonomy" id="382360"/>
    <lineage>
        <taxon>Eukaryota</taxon>
        <taxon>Sar</taxon>
        <taxon>Stramenopiles</taxon>
        <taxon>Ochrophyta</taxon>
        <taxon>Bacillariophyta</taxon>
        <taxon>Coscinodiscophyceae</taxon>
        <taxon>Thalassiosirophycidae</taxon>
        <taxon>Stephanodiscales</taxon>
        <taxon>Stephanodiscaceae</taxon>
        <taxon>Cyclotella</taxon>
    </lineage>
</organism>
<keyword evidence="6 9" id="KW-0472">Membrane</keyword>